<dbReference type="Gene3D" id="3.50.50.60">
    <property type="entry name" value="FAD/NAD(P)-binding domain"/>
    <property type="match status" value="2"/>
</dbReference>
<dbReference type="STRING" id="996166.SAMN05192554_11539"/>
<keyword evidence="3" id="KW-1185">Reference proteome</keyword>
<dbReference type="AlphaFoldDB" id="A0A1G9YP31"/>
<proteinExistence type="predicted"/>
<dbReference type="InterPro" id="IPR015904">
    <property type="entry name" value="Sulphide_quinone_reductase"/>
</dbReference>
<reference evidence="2 3" key="1">
    <citation type="submission" date="2016-10" db="EMBL/GenBank/DDBJ databases">
        <authorList>
            <person name="de Groot N.N."/>
        </authorList>
    </citation>
    <scope>NUCLEOTIDE SEQUENCE [LARGE SCALE GENOMIC DNA]</scope>
    <source>
        <strain evidence="3">EB21,IBRC-M 10013,KCTC 4048</strain>
    </source>
</reference>
<evidence type="ECO:0000313" key="2">
    <source>
        <dbReference type="EMBL" id="SDN10176.1"/>
    </source>
</evidence>
<dbReference type="InterPro" id="IPR023753">
    <property type="entry name" value="FAD/NAD-binding_dom"/>
</dbReference>
<dbReference type="EMBL" id="FNIA01000015">
    <property type="protein sequence ID" value="SDN10176.1"/>
    <property type="molecule type" value="Genomic_DNA"/>
</dbReference>
<dbReference type="OrthoDB" id="38899at2157"/>
<evidence type="ECO:0000259" key="1">
    <source>
        <dbReference type="Pfam" id="PF07992"/>
    </source>
</evidence>
<gene>
    <name evidence="2" type="ORF">SAMN05192554_11539</name>
</gene>
<dbReference type="SUPFAM" id="SSF51905">
    <property type="entry name" value="FAD/NAD(P)-binding domain"/>
    <property type="match status" value="2"/>
</dbReference>
<dbReference type="RefSeq" id="WP_089734612.1">
    <property type="nucleotide sequence ID" value="NZ_FNIA01000015.1"/>
</dbReference>
<protein>
    <submittedName>
        <fullName evidence="2">Sulfide:quinone oxidoreductase</fullName>
    </submittedName>
</protein>
<sequence>MTANRPSVLVLGAGAGGTMTANALRRRLDADVTVIDKGRTHRYQPAYYLIPFDYMELADQERDTRELLHDEVSFVEDEVTGIDPDDRRVEGEADSYEYDVLITAVGNDRRPDAVPGMLEGWNRTDSVYPFYHASAAAALGDAVDEFDGGRFLVTVPDTPIKCGGAPLKLTMLMEEHIRKRGLRDDAELVMTKPGAEVFGTGPKAPYQERIEEIWDERDITFVPEFTVSEVDYEEQVVRSAEGDSLEYDLYAPVPPQYGHEFVVENSPLTDGGEYVSVDDNTLQHETYPEVFALGDNADVPTSRTASAARKQSHVVVDNVERYLDGRSPAPDYDGYTACPILTEEGKAMIAEFDYEDSISAPIVSRLNWFLDVNVIPSLYWNVWMRGYDPVP</sequence>
<dbReference type="GO" id="GO:0070221">
    <property type="term" value="P:sulfide oxidation, using sulfide:quinone oxidoreductase"/>
    <property type="evidence" value="ECO:0007669"/>
    <property type="project" value="TreeGrafter"/>
</dbReference>
<dbReference type="GO" id="GO:0070224">
    <property type="term" value="F:sulfide:quinone oxidoreductase activity"/>
    <property type="evidence" value="ECO:0007669"/>
    <property type="project" value="TreeGrafter"/>
</dbReference>
<dbReference type="InterPro" id="IPR036188">
    <property type="entry name" value="FAD/NAD-bd_sf"/>
</dbReference>
<dbReference type="GO" id="GO:0071949">
    <property type="term" value="F:FAD binding"/>
    <property type="evidence" value="ECO:0007669"/>
    <property type="project" value="TreeGrafter"/>
</dbReference>
<evidence type="ECO:0000313" key="3">
    <source>
        <dbReference type="Proteomes" id="UP000199370"/>
    </source>
</evidence>
<dbReference type="PANTHER" id="PTHR10632">
    <property type="entry name" value="SULFIDE:QUINONE OXIDOREDUCTASE"/>
    <property type="match status" value="1"/>
</dbReference>
<dbReference type="Proteomes" id="UP000199370">
    <property type="component" value="Unassembled WGS sequence"/>
</dbReference>
<dbReference type="PANTHER" id="PTHR10632:SF2">
    <property type="entry name" value="SULFIDE:QUINONE OXIDOREDUCTASE, MITOCHONDRIAL"/>
    <property type="match status" value="1"/>
</dbReference>
<dbReference type="Pfam" id="PF07992">
    <property type="entry name" value="Pyr_redox_2"/>
    <property type="match status" value="1"/>
</dbReference>
<feature type="domain" description="FAD/NAD(P)-binding" evidence="1">
    <location>
        <begin position="7"/>
        <end position="124"/>
    </location>
</feature>
<accession>A0A1G9YP31</accession>
<organism evidence="2 3">
    <name type="scientific">Haloarchaeobius iranensis</name>
    <dbReference type="NCBI Taxonomy" id="996166"/>
    <lineage>
        <taxon>Archaea</taxon>
        <taxon>Methanobacteriati</taxon>
        <taxon>Methanobacteriota</taxon>
        <taxon>Stenosarchaea group</taxon>
        <taxon>Halobacteria</taxon>
        <taxon>Halobacteriales</taxon>
        <taxon>Halorubellaceae</taxon>
        <taxon>Haloarchaeobius</taxon>
    </lineage>
</organism>
<name>A0A1G9YP31_9EURY</name>